<reference evidence="1 2" key="1">
    <citation type="submission" date="2017-02" db="EMBL/GenBank/DDBJ databases">
        <title>The first characterized phage against a member of the ecologically important #sphingomonads reveals high dissimilarity against all other known phages.</title>
        <authorList>
            <person name="Nielsen T.K."/>
            <person name="Carstens A.B."/>
            <person name="Kot W."/>
            <person name="Lametsch R."/>
            <person name="Neve H."/>
            <person name="Hansen L.H."/>
        </authorList>
    </citation>
    <scope>NUCLEOTIDE SEQUENCE [LARGE SCALE GENOMIC DNA]</scope>
</reference>
<evidence type="ECO:0000313" key="1">
    <source>
        <dbReference type="EMBL" id="ARK07526.1"/>
    </source>
</evidence>
<sequence>MMQLRTVNKALGAKYPGLELVKGEGYYYFAGAGTEVCKETGVYGAYRLNDLTLDQWLSEADDRMKEVAESVKRQRDRPVLTIKLKKT</sequence>
<gene>
    <name evidence="1" type="ORF">LAV_00151</name>
</gene>
<dbReference type="EMBL" id="KY629563">
    <property type="protein sequence ID" value="ARK07526.1"/>
    <property type="molecule type" value="Genomic_DNA"/>
</dbReference>
<protein>
    <submittedName>
        <fullName evidence="1">Uncharacterized protein</fullName>
    </submittedName>
</protein>
<evidence type="ECO:0000313" key="2">
    <source>
        <dbReference type="Proteomes" id="UP000223906"/>
    </source>
</evidence>
<proteinExistence type="predicted"/>
<dbReference type="Proteomes" id="UP000223906">
    <property type="component" value="Segment"/>
</dbReference>
<accession>A0A1W6DXD9</accession>
<organism evidence="1 2">
    <name type="scientific">Sphingobium phage Lacusarx</name>
    <dbReference type="NCBI Taxonomy" id="1980139"/>
    <lineage>
        <taxon>Viruses</taxon>
        <taxon>Duplodnaviria</taxon>
        <taxon>Heunggongvirae</taxon>
        <taxon>Uroviricota</taxon>
        <taxon>Caudoviricetes</taxon>
        <taxon>Lacusarxvirus</taxon>
        <taxon>Lacusarxvirus lacusarx</taxon>
    </lineage>
</organism>
<name>A0A1W6DXD9_9CAUD</name>
<keyword evidence="2" id="KW-1185">Reference proteome</keyword>